<proteinExistence type="predicted"/>
<dbReference type="InterPro" id="IPR017896">
    <property type="entry name" value="4Fe4S_Fe-S-bd"/>
</dbReference>
<dbReference type="PROSITE" id="PS51379">
    <property type="entry name" value="4FE4S_FER_2"/>
    <property type="match status" value="1"/>
</dbReference>
<reference evidence="4" key="1">
    <citation type="journal article" date="2015" name="Nat. Genet.">
        <title>The genome and transcriptome of the zoonotic hookworm Ancylostoma ceylanicum identify infection-specific gene families.</title>
        <authorList>
            <person name="Schwarz E.M."/>
            <person name="Hu Y."/>
            <person name="Antoshechkin I."/>
            <person name="Miller M.M."/>
            <person name="Sternberg P.W."/>
            <person name="Aroian R.V."/>
        </authorList>
    </citation>
    <scope>NUCLEOTIDE SEQUENCE</scope>
    <source>
        <strain evidence="4">HY135</strain>
    </source>
</reference>
<feature type="chain" id="PRO_5001489956" description="4Fe-4S ferredoxin-type domain-containing protein" evidence="1">
    <location>
        <begin position="25"/>
        <end position="417"/>
    </location>
</feature>
<evidence type="ECO:0000313" key="4">
    <source>
        <dbReference type="Proteomes" id="UP000024635"/>
    </source>
</evidence>
<dbReference type="Proteomes" id="UP000024635">
    <property type="component" value="Unassembled WGS sequence"/>
</dbReference>
<sequence length="417" mass="46525">MWSILLILAAVVPKIFFIVEGTTAFNCRNSLIPDEWRQFALDEVNKYRRSAARGEVLDKLNFYLPKAKNMTKMAYDCNLEELAYNAIPSDCSARLERTAYNTPLQSEFTSSKCNMTNEVKIILHAAWSTVKYANFSNNTVQHDNFGYNFGVLAFVNTTGMGCTYKVCGTKGRIICLFNHTLYGNNAELYEPTWTDGGICSACGTKCVEFLCPNTHIPVTIPSTCQDDKLTNDSHNAALWMHNYYRKLLASGWAKDPKSNGGYAVTAKQMRELKYDCTGTNNLAKKTYDLIESCPKSDPQSSGYSLNFKRFHKHDVPEQEALEEAIKEWWGQLGNTGLGSDTTFRDDAAIANFAKMAYDKAENMACAVKNCQKQGQTLVACQYSSPITNDEKIYETGDVCSGCKAISKTCSNPRGLCV</sequence>
<dbReference type="Gene3D" id="3.40.33.10">
    <property type="entry name" value="CAP"/>
    <property type="match status" value="2"/>
</dbReference>
<dbReference type="SMART" id="SM00198">
    <property type="entry name" value="SCP"/>
    <property type="match status" value="1"/>
</dbReference>
<dbReference type="InterPro" id="IPR035940">
    <property type="entry name" value="CAP_sf"/>
</dbReference>
<feature type="signal peptide" evidence="1">
    <location>
        <begin position="1"/>
        <end position="24"/>
    </location>
</feature>
<dbReference type="InterPro" id="IPR014044">
    <property type="entry name" value="CAP_dom"/>
</dbReference>
<evidence type="ECO:0000313" key="3">
    <source>
        <dbReference type="EMBL" id="EYB94267.1"/>
    </source>
</evidence>
<protein>
    <recommendedName>
        <fullName evidence="2">4Fe-4S ferredoxin-type domain-containing protein</fullName>
    </recommendedName>
</protein>
<gene>
    <name evidence="3" type="primary">Acey_s0173.g393</name>
    <name evidence="3" type="synonym">ASP-s0173.g393</name>
    <name evidence="3" type="ORF">Y032_0173g393</name>
</gene>
<dbReference type="AlphaFoldDB" id="A0A016SV26"/>
<feature type="domain" description="4Fe-4S ferredoxin-type" evidence="2">
    <location>
        <begin position="189"/>
        <end position="221"/>
    </location>
</feature>
<dbReference type="OrthoDB" id="5849517at2759"/>
<organism evidence="3 4">
    <name type="scientific">Ancylostoma ceylanicum</name>
    <dbReference type="NCBI Taxonomy" id="53326"/>
    <lineage>
        <taxon>Eukaryota</taxon>
        <taxon>Metazoa</taxon>
        <taxon>Ecdysozoa</taxon>
        <taxon>Nematoda</taxon>
        <taxon>Chromadorea</taxon>
        <taxon>Rhabditida</taxon>
        <taxon>Rhabditina</taxon>
        <taxon>Rhabditomorpha</taxon>
        <taxon>Strongyloidea</taxon>
        <taxon>Ancylostomatidae</taxon>
        <taxon>Ancylostomatinae</taxon>
        <taxon>Ancylostoma</taxon>
    </lineage>
</organism>
<keyword evidence="4" id="KW-1185">Reference proteome</keyword>
<keyword evidence="1" id="KW-0732">Signal</keyword>
<dbReference type="EMBL" id="JARK01001509">
    <property type="protein sequence ID" value="EYB94267.1"/>
    <property type="molecule type" value="Genomic_DNA"/>
</dbReference>
<comment type="caution">
    <text evidence="3">The sequence shown here is derived from an EMBL/GenBank/DDBJ whole genome shotgun (WGS) entry which is preliminary data.</text>
</comment>
<evidence type="ECO:0000259" key="2">
    <source>
        <dbReference type="PROSITE" id="PS51379"/>
    </source>
</evidence>
<accession>A0A016SV26</accession>
<name>A0A016SV26_9BILA</name>
<dbReference type="STRING" id="53326.A0A016SV26"/>
<dbReference type="CDD" id="cd05380">
    <property type="entry name" value="CAP_euk"/>
    <property type="match status" value="2"/>
</dbReference>
<evidence type="ECO:0000256" key="1">
    <source>
        <dbReference type="SAM" id="SignalP"/>
    </source>
</evidence>
<dbReference type="Pfam" id="PF00188">
    <property type="entry name" value="CAP"/>
    <property type="match status" value="2"/>
</dbReference>
<dbReference type="SUPFAM" id="SSF55797">
    <property type="entry name" value="PR-1-like"/>
    <property type="match status" value="2"/>
</dbReference>